<dbReference type="AlphaFoldDB" id="A0A9X5I2G8"/>
<evidence type="ECO:0000313" key="1">
    <source>
        <dbReference type="EMBL" id="NHC33583.1"/>
    </source>
</evidence>
<sequence length="66" mass="7125">MAQNPPQQSPTPVRAGLAQRLTTTAQNFGLKPAPTIPDSQLPILMRNPKYSFASLRGGKMNAEICC</sequence>
<name>A0A9X5I2G8_9CYAN</name>
<gene>
    <name evidence="1" type="ORF">QH73_0002710</name>
</gene>
<dbReference type="RefSeq" id="WP_132866522.1">
    <property type="nucleotide sequence ID" value="NZ_JTJC03000001.1"/>
</dbReference>
<organism evidence="1 2">
    <name type="scientific">Scytonema millei VB511283</name>
    <dbReference type="NCBI Taxonomy" id="1245923"/>
    <lineage>
        <taxon>Bacteria</taxon>
        <taxon>Bacillati</taxon>
        <taxon>Cyanobacteriota</taxon>
        <taxon>Cyanophyceae</taxon>
        <taxon>Nostocales</taxon>
        <taxon>Scytonemataceae</taxon>
        <taxon>Scytonema</taxon>
    </lineage>
</organism>
<protein>
    <submittedName>
        <fullName evidence="1">Uncharacterized protein</fullName>
    </submittedName>
</protein>
<accession>A0A9X5I2G8</accession>
<keyword evidence="2" id="KW-1185">Reference proteome</keyword>
<dbReference type="Proteomes" id="UP000031532">
    <property type="component" value="Unassembled WGS sequence"/>
</dbReference>
<evidence type="ECO:0000313" key="2">
    <source>
        <dbReference type="Proteomes" id="UP000031532"/>
    </source>
</evidence>
<comment type="caution">
    <text evidence="1">The sequence shown here is derived from an EMBL/GenBank/DDBJ whole genome shotgun (WGS) entry which is preliminary data.</text>
</comment>
<dbReference type="EMBL" id="JTJC03000001">
    <property type="protein sequence ID" value="NHC33583.1"/>
    <property type="molecule type" value="Genomic_DNA"/>
</dbReference>
<reference evidence="1 2" key="1">
    <citation type="journal article" date="2015" name="Genome Announc.">
        <title>Draft Genome Sequence of the Terrestrial Cyanobacterium Scytonema millei VB511283, Isolated from Eastern India.</title>
        <authorList>
            <person name="Sen D."/>
            <person name="Chandrababunaidu M.M."/>
            <person name="Singh D."/>
            <person name="Sanghi N."/>
            <person name="Ghorai A."/>
            <person name="Mishra G.P."/>
            <person name="Madduluri M."/>
            <person name="Adhikary S.P."/>
            <person name="Tripathy S."/>
        </authorList>
    </citation>
    <scope>NUCLEOTIDE SEQUENCE [LARGE SCALE GENOMIC DNA]</scope>
    <source>
        <strain evidence="1 2">VB511283</strain>
    </source>
</reference>
<proteinExistence type="predicted"/>